<name>A0A5C6AQS4_9BACT</name>
<dbReference type="RefSeq" id="WP_146520734.1">
    <property type="nucleotide sequence ID" value="NZ_CP151726.1"/>
</dbReference>
<evidence type="ECO:0000313" key="2">
    <source>
        <dbReference type="Proteomes" id="UP000320176"/>
    </source>
</evidence>
<evidence type="ECO:0000313" key="1">
    <source>
        <dbReference type="EMBL" id="TWU02393.1"/>
    </source>
</evidence>
<proteinExistence type="predicted"/>
<reference evidence="1 2" key="1">
    <citation type="submission" date="2019-02" db="EMBL/GenBank/DDBJ databases">
        <title>Deep-cultivation of Planctomycetes and their phenomic and genomic characterization uncovers novel biology.</title>
        <authorList>
            <person name="Wiegand S."/>
            <person name="Jogler M."/>
            <person name="Boedeker C."/>
            <person name="Pinto D."/>
            <person name="Vollmers J."/>
            <person name="Rivas-Marin E."/>
            <person name="Kohn T."/>
            <person name="Peeters S.H."/>
            <person name="Heuer A."/>
            <person name="Rast P."/>
            <person name="Oberbeckmann S."/>
            <person name="Bunk B."/>
            <person name="Jeske O."/>
            <person name="Meyerdierks A."/>
            <person name="Storesund J.E."/>
            <person name="Kallscheuer N."/>
            <person name="Luecker S."/>
            <person name="Lage O.M."/>
            <person name="Pohl T."/>
            <person name="Merkel B.J."/>
            <person name="Hornburger P."/>
            <person name="Mueller R.-W."/>
            <person name="Bruemmer F."/>
            <person name="Labrenz M."/>
            <person name="Spormann A.M."/>
            <person name="Op Den Camp H."/>
            <person name="Overmann J."/>
            <person name="Amann R."/>
            <person name="Jetten M.S.M."/>
            <person name="Mascher T."/>
            <person name="Medema M.H."/>
            <person name="Devos D.P."/>
            <person name="Kaster A.-K."/>
            <person name="Ovreas L."/>
            <person name="Rohde M."/>
            <person name="Galperin M.Y."/>
            <person name="Jogler C."/>
        </authorList>
    </citation>
    <scope>NUCLEOTIDE SEQUENCE [LARGE SCALE GENOMIC DNA]</scope>
    <source>
        <strain evidence="1 2">Pla52n</strain>
    </source>
</reference>
<dbReference type="EMBL" id="SJPN01000004">
    <property type="protein sequence ID" value="TWU02393.1"/>
    <property type="molecule type" value="Genomic_DNA"/>
</dbReference>
<dbReference type="Proteomes" id="UP000320176">
    <property type="component" value="Unassembled WGS sequence"/>
</dbReference>
<comment type="caution">
    <text evidence="1">The sequence shown here is derived from an EMBL/GenBank/DDBJ whole genome shotgun (WGS) entry which is preliminary data.</text>
</comment>
<gene>
    <name evidence="1" type="ORF">Pla52n_34430</name>
</gene>
<accession>A0A5C6AQS4</accession>
<sequence>MTAPQKLQKAREAKKKAVELYGGWKAVNGIGISSSNGDYAIKINLETELDGEQKISREIDGVPVVTKMVGKISKQ</sequence>
<organism evidence="1 2">
    <name type="scientific">Stieleria varia</name>
    <dbReference type="NCBI Taxonomy" id="2528005"/>
    <lineage>
        <taxon>Bacteria</taxon>
        <taxon>Pseudomonadati</taxon>
        <taxon>Planctomycetota</taxon>
        <taxon>Planctomycetia</taxon>
        <taxon>Pirellulales</taxon>
        <taxon>Pirellulaceae</taxon>
        <taxon>Stieleria</taxon>
    </lineage>
</organism>
<keyword evidence="2" id="KW-1185">Reference proteome</keyword>
<protein>
    <submittedName>
        <fullName evidence="1">Uncharacterized protein</fullName>
    </submittedName>
</protein>
<dbReference type="AlphaFoldDB" id="A0A5C6AQS4"/>